<dbReference type="Proteomes" id="UP000076404">
    <property type="component" value="Chromosome"/>
</dbReference>
<reference evidence="1 2" key="2">
    <citation type="journal article" date="2016" name="Environ. Microbiol. Rep.">
        <title>Metagenomic evidence for the presence of phototrophic Gemmatimonadetes bacteria in diverse environments.</title>
        <authorList>
            <person name="Zeng Y."/>
            <person name="Baumbach J."/>
            <person name="Barbosa E.G."/>
            <person name="Azevedo V."/>
            <person name="Zhang C."/>
            <person name="Koblizek M."/>
        </authorList>
    </citation>
    <scope>NUCLEOTIDE SEQUENCE [LARGE SCALE GENOMIC DNA]</scope>
    <source>
        <strain evidence="1 2">AP64</strain>
    </source>
</reference>
<dbReference type="KEGG" id="gph:GEMMAAP_02965"/>
<accession>A0A143BGB1</accession>
<evidence type="ECO:0000313" key="2">
    <source>
        <dbReference type="Proteomes" id="UP000076404"/>
    </source>
</evidence>
<dbReference type="eggNOG" id="ENOG5033VI3">
    <property type="taxonomic scope" value="Bacteria"/>
</dbReference>
<protein>
    <recommendedName>
        <fullName evidence="3">Tetratricopeptide repeat protein</fullName>
    </recommendedName>
</protein>
<gene>
    <name evidence="1" type="ORF">GEMMAAP_02965</name>
</gene>
<evidence type="ECO:0000313" key="1">
    <source>
        <dbReference type="EMBL" id="AMW04077.1"/>
    </source>
</evidence>
<dbReference type="AlphaFoldDB" id="A0A143BGB1"/>
<keyword evidence="2" id="KW-1185">Reference proteome</keyword>
<evidence type="ECO:0008006" key="3">
    <source>
        <dbReference type="Google" id="ProtNLM"/>
    </source>
</evidence>
<name>A0A143BGB1_9BACT</name>
<dbReference type="SUPFAM" id="SSF48452">
    <property type="entry name" value="TPR-like"/>
    <property type="match status" value="1"/>
</dbReference>
<dbReference type="RefSeq" id="WP_026849367.1">
    <property type="nucleotide sequence ID" value="NZ_CP011454.1"/>
</dbReference>
<dbReference type="OrthoDB" id="9789571at2"/>
<reference evidence="1 2" key="1">
    <citation type="journal article" date="2014" name="Proc. Natl. Acad. Sci. U.S.A.">
        <title>Functional type 2 photosynthetic reaction centers found in the rare bacterial phylum Gemmatimonadetes.</title>
        <authorList>
            <person name="Zeng Y."/>
            <person name="Feng F."/>
            <person name="Medova H."/>
            <person name="Dean J."/>
            <person name="Koblizek M."/>
        </authorList>
    </citation>
    <scope>NUCLEOTIDE SEQUENCE [LARGE SCALE GENOMIC DNA]</scope>
    <source>
        <strain evidence="1 2">AP64</strain>
    </source>
</reference>
<proteinExistence type="predicted"/>
<organism evidence="1 2">
    <name type="scientific">Gemmatimonas phototrophica</name>
    <dbReference type="NCBI Taxonomy" id="1379270"/>
    <lineage>
        <taxon>Bacteria</taxon>
        <taxon>Pseudomonadati</taxon>
        <taxon>Gemmatimonadota</taxon>
        <taxon>Gemmatimonadia</taxon>
        <taxon>Gemmatimonadales</taxon>
        <taxon>Gemmatimonadaceae</taxon>
        <taxon>Gemmatimonas</taxon>
    </lineage>
</organism>
<dbReference type="Gene3D" id="1.25.40.10">
    <property type="entry name" value="Tetratricopeptide repeat domain"/>
    <property type="match status" value="1"/>
</dbReference>
<sequence length="197" mass="21540">MIAPLSDLPAALADAVAAYEASGNIGGLMERLHHIRDGATPDALVAATEPWLHMPEVAGPLYERIVDHQPNNARALVILANAYWLSGRGPEVVGELASRALSADPDNRGAWHMWALTEGNQRDRTIRWLQVTQRFPDDMLAKAALADNAASLAAAEHDREALDLAIGAYEELWNNSPTEQQRAALETALNTLRNYQF</sequence>
<dbReference type="EMBL" id="CP011454">
    <property type="protein sequence ID" value="AMW04077.1"/>
    <property type="molecule type" value="Genomic_DNA"/>
</dbReference>
<dbReference type="InterPro" id="IPR011990">
    <property type="entry name" value="TPR-like_helical_dom_sf"/>
</dbReference>